<dbReference type="Proteomes" id="UP000178127">
    <property type="component" value="Unassembled WGS sequence"/>
</dbReference>
<evidence type="ECO:0000259" key="9">
    <source>
        <dbReference type="Pfam" id="PF00535"/>
    </source>
</evidence>
<evidence type="ECO:0000313" key="11">
    <source>
        <dbReference type="Proteomes" id="UP000178127"/>
    </source>
</evidence>
<evidence type="ECO:0000256" key="5">
    <source>
        <dbReference type="ARBA" id="ARBA00022985"/>
    </source>
</evidence>
<evidence type="ECO:0000256" key="8">
    <source>
        <dbReference type="SAM" id="Phobius"/>
    </source>
</evidence>
<dbReference type="PANTHER" id="PTHR48090">
    <property type="entry name" value="UNDECAPRENYL-PHOSPHATE 4-DEOXY-4-FORMAMIDO-L-ARABINOSE TRANSFERASE-RELATED"/>
    <property type="match status" value="1"/>
</dbReference>
<gene>
    <name evidence="10" type="ORF">A3D91_00155</name>
</gene>
<sequence>MFQKKLVSVVIPCFNEEKNIDRTLEAVLELSKNHKFDFEFIAVNDGSKDNTWKVIGEYSEKYPNITGINLMTNFGQSAAYQAGFDSSKGDYIVTVSADLEIPIENVNRVLEYLEEGYDFVNTNRVGRWGSEEAERAQKSQKANELISRISGVSMQDRGSGMKGFTKVLVDNLKLYGEMHRFIPDYLTVYGAKMTEFDVEFKDRDFGVSAYKGHKRTIKVVLDLLTLAFLLYFAKKPFRSMPGRLFSFTGAVITGLGGLIGIYLAILKLLGYSIGNRPLLIVSVLMIIVGIQSMMMGMLGELMLRVYFESSNRKTYVIRTVSKR</sequence>
<feature type="domain" description="Glycosyltransferase 2-like" evidence="9">
    <location>
        <begin position="8"/>
        <end position="167"/>
    </location>
</feature>
<dbReference type="InterPro" id="IPR001173">
    <property type="entry name" value="Glyco_trans_2-like"/>
</dbReference>
<keyword evidence="6 8" id="KW-1133">Transmembrane helix</keyword>
<dbReference type="Pfam" id="PF00535">
    <property type="entry name" value="Glycos_transf_2"/>
    <property type="match status" value="1"/>
</dbReference>
<organism evidence="10 11">
    <name type="scientific">candidate division WWE3 bacterium RIFCSPHIGHO2_02_FULL_38_14</name>
    <dbReference type="NCBI Taxonomy" id="1802620"/>
    <lineage>
        <taxon>Bacteria</taxon>
        <taxon>Katanobacteria</taxon>
    </lineage>
</organism>
<evidence type="ECO:0000256" key="6">
    <source>
        <dbReference type="ARBA" id="ARBA00022989"/>
    </source>
</evidence>
<dbReference type="CDD" id="cd04187">
    <property type="entry name" value="DPM1_like_bac"/>
    <property type="match status" value="1"/>
</dbReference>
<evidence type="ECO:0000313" key="10">
    <source>
        <dbReference type="EMBL" id="OGC53430.1"/>
    </source>
</evidence>
<keyword evidence="5" id="KW-0448">Lipopolysaccharide biosynthesis</keyword>
<keyword evidence="2" id="KW-0328">Glycosyltransferase</keyword>
<evidence type="ECO:0000256" key="1">
    <source>
        <dbReference type="ARBA" id="ARBA00022475"/>
    </source>
</evidence>
<evidence type="ECO:0000256" key="2">
    <source>
        <dbReference type="ARBA" id="ARBA00022676"/>
    </source>
</evidence>
<feature type="transmembrane region" description="Helical" evidence="8">
    <location>
        <begin position="278"/>
        <end position="303"/>
    </location>
</feature>
<keyword evidence="3" id="KW-0808">Transferase</keyword>
<dbReference type="EMBL" id="MEVD01000014">
    <property type="protein sequence ID" value="OGC53430.1"/>
    <property type="molecule type" value="Genomic_DNA"/>
</dbReference>
<dbReference type="STRING" id="1802620.A3D91_00155"/>
<keyword evidence="1" id="KW-1003">Cell membrane</keyword>
<keyword evidence="7 8" id="KW-0472">Membrane</keyword>
<accession>A0A1F4V927</accession>
<reference evidence="10 11" key="1">
    <citation type="journal article" date="2016" name="Nat. Commun.">
        <title>Thousands of microbial genomes shed light on interconnected biogeochemical processes in an aquifer system.</title>
        <authorList>
            <person name="Anantharaman K."/>
            <person name="Brown C.T."/>
            <person name="Hug L.A."/>
            <person name="Sharon I."/>
            <person name="Castelle C.J."/>
            <person name="Probst A.J."/>
            <person name="Thomas B.C."/>
            <person name="Singh A."/>
            <person name="Wilkins M.J."/>
            <person name="Karaoz U."/>
            <person name="Brodie E.L."/>
            <person name="Williams K.H."/>
            <person name="Hubbard S.S."/>
            <person name="Banfield J.F."/>
        </authorList>
    </citation>
    <scope>NUCLEOTIDE SEQUENCE [LARGE SCALE GENOMIC DNA]</scope>
</reference>
<evidence type="ECO:0000256" key="7">
    <source>
        <dbReference type="ARBA" id="ARBA00023136"/>
    </source>
</evidence>
<proteinExistence type="predicted"/>
<dbReference type="GO" id="GO:0005886">
    <property type="term" value="C:plasma membrane"/>
    <property type="evidence" value="ECO:0007669"/>
    <property type="project" value="TreeGrafter"/>
</dbReference>
<dbReference type="Gene3D" id="3.90.550.10">
    <property type="entry name" value="Spore Coat Polysaccharide Biosynthesis Protein SpsA, Chain A"/>
    <property type="match status" value="1"/>
</dbReference>
<dbReference type="AlphaFoldDB" id="A0A1F4V927"/>
<dbReference type="SUPFAM" id="SSF53448">
    <property type="entry name" value="Nucleotide-diphospho-sugar transferases"/>
    <property type="match status" value="1"/>
</dbReference>
<comment type="caution">
    <text evidence="10">The sequence shown here is derived from an EMBL/GenBank/DDBJ whole genome shotgun (WGS) entry which is preliminary data.</text>
</comment>
<dbReference type="InterPro" id="IPR029044">
    <property type="entry name" value="Nucleotide-diphossugar_trans"/>
</dbReference>
<keyword evidence="4 8" id="KW-0812">Transmembrane</keyword>
<feature type="transmembrane region" description="Helical" evidence="8">
    <location>
        <begin position="245"/>
        <end position="266"/>
    </location>
</feature>
<dbReference type="PANTHER" id="PTHR48090:SF3">
    <property type="entry name" value="UNDECAPRENYL-PHOSPHATE 4-DEOXY-4-FORMAMIDO-L-ARABINOSE TRANSFERASE"/>
    <property type="match status" value="1"/>
</dbReference>
<protein>
    <recommendedName>
        <fullName evidence="9">Glycosyltransferase 2-like domain-containing protein</fullName>
    </recommendedName>
</protein>
<dbReference type="InterPro" id="IPR050256">
    <property type="entry name" value="Glycosyltransferase_2"/>
</dbReference>
<evidence type="ECO:0000256" key="3">
    <source>
        <dbReference type="ARBA" id="ARBA00022679"/>
    </source>
</evidence>
<name>A0A1F4V927_UNCKA</name>
<dbReference type="GO" id="GO:0016757">
    <property type="term" value="F:glycosyltransferase activity"/>
    <property type="evidence" value="ECO:0007669"/>
    <property type="project" value="UniProtKB-KW"/>
</dbReference>
<evidence type="ECO:0000256" key="4">
    <source>
        <dbReference type="ARBA" id="ARBA00022692"/>
    </source>
</evidence>
<dbReference type="GO" id="GO:0009103">
    <property type="term" value="P:lipopolysaccharide biosynthetic process"/>
    <property type="evidence" value="ECO:0007669"/>
    <property type="project" value="UniProtKB-KW"/>
</dbReference>